<dbReference type="EMBL" id="JACGWJ010000030">
    <property type="protein sequence ID" value="KAL0301717.1"/>
    <property type="molecule type" value="Genomic_DNA"/>
</dbReference>
<reference evidence="1" key="1">
    <citation type="submission" date="2020-06" db="EMBL/GenBank/DDBJ databases">
        <authorList>
            <person name="Li T."/>
            <person name="Hu X."/>
            <person name="Zhang T."/>
            <person name="Song X."/>
            <person name="Zhang H."/>
            <person name="Dai N."/>
            <person name="Sheng W."/>
            <person name="Hou X."/>
            <person name="Wei L."/>
        </authorList>
    </citation>
    <scope>NUCLEOTIDE SEQUENCE</scope>
    <source>
        <strain evidence="1">G02</strain>
        <tissue evidence="1">Leaf</tissue>
    </source>
</reference>
<name>A0AAW2K698_SESRA</name>
<accession>A0AAW2K698</accession>
<organism evidence="1">
    <name type="scientific">Sesamum radiatum</name>
    <name type="common">Black benniseed</name>
    <dbReference type="NCBI Taxonomy" id="300843"/>
    <lineage>
        <taxon>Eukaryota</taxon>
        <taxon>Viridiplantae</taxon>
        <taxon>Streptophyta</taxon>
        <taxon>Embryophyta</taxon>
        <taxon>Tracheophyta</taxon>
        <taxon>Spermatophyta</taxon>
        <taxon>Magnoliopsida</taxon>
        <taxon>eudicotyledons</taxon>
        <taxon>Gunneridae</taxon>
        <taxon>Pentapetalae</taxon>
        <taxon>asterids</taxon>
        <taxon>lamiids</taxon>
        <taxon>Lamiales</taxon>
        <taxon>Pedaliaceae</taxon>
        <taxon>Sesamum</taxon>
    </lineage>
</organism>
<proteinExistence type="predicted"/>
<evidence type="ECO:0000313" key="1">
    <source>
        <dbReference type="EMBL" id="KAL0301717.1"/>
    </source>
</evidence>
<dbReference type="AlphaFoldDB" id="A0AAW2K698"/>
<comment type="caution">
    <text evidence="1">The sequence shown here is derived from an EMBL/GenBank/DDBJ whole genome shotgun (WGS) entry which is preliminary data.</text>
</comment>
<sequence>MTGNAEVSDPPRNGVIQMIAGGPVGGESQKARKAQVREAYGTSAREVMEVEPTNDAPLI</sequence>
<gene>
    <name evidence="1" type="ORF">Sradi_6448500</name>
</gene>
<protein>
    <submittedName>
        <fullName evidence="1">Uncharacterized protein</fullName>
    </submittedName>
</protein>
<reference evidence="1" key="2">
    <citation type="journal article" date="2024" name="Plant">
        <title>Genomic evolution and insights into agronomic trait innovations of Sesamum species.</title>
        <authorList>
            <person name="Miao H."/>
            <person name="Wang L."/>
            <person name="Qu L."/>
            <person name="Liu H."/>
            <person name="Sun Y."/>
            <person name="Le M."/>
            <person name="Wang Q."/>
            <person name="Wei S."/>
            <person name="Zheng Y."/>
            <person name="Lin W."/>
            <person name="Duan Y."/>
            <person name="Cao H."/>
            <person name="Xiong S."/>
            <person name="Wang X."/>
            <person name="Wei L."/>
            <person name="Li C."/>
            <person name="Ma Q."/>
            <person name="Ju M."/>
            <person name="Zhao R."/>
            <person name="Li G."/>
            <person name="Mu C."/>
            <person name="Tian Q."/>
            <person name="Mei H."/>
            <person name="Zhang T."/>
            <person name="Gao T."/>
            <person name="Zhang H."/>
        </authorList>
    </citation>
    <scope>NUCLEOTIDE SEQUENCE</scope>
    <source>
        <strain evidence="1">G02</strain>
    </source>
</reference>